<feature type="region of interest" description="Disordered" evidence="1">
    <location>
        <begin position="431"/>
        <end position="478"/>
    </location>
</feature>
<dbReference type="Proteomes" id="UP000655751">
    <property type="component" value="Unassembled WGS sequence"/>
</dbReference>
<proteinExistence type="predicted"/>
<reference evidence="2" key="1">
    <citation type="submission" date="2020-11" db="EMBL/GenBank/DDBJ databases">
        <title>Nocardia NEAU-351.nov., a novel actinomycete isolated from the cow dung.</title>
        <authorList>
            <person name="Zhang X."/>
        </authorList>
    </citation>
    <scope>NUCLEOTIDE SEQUENCE</scope>
    <source>
        <strain evidence="2">NEAU-351</strain>
    </source>
</reference>
<feature type="region of interest" description="Disordered" evidence="1">
    <location>
        <begin position="177"/>
        <end position="225"/>
    </location>
</feature>
<organism evidence="2 3">
    <name type="scientific">Nocardia bovistercoris</name>
    <dbReference type="NCBI Taxonomy" id="2785916"/>
    <lineage>
        <taxon>Bacteria</taxon>
        <taxon>Bacillati</taxon>
        <taxon>Actinomycetota</taxon>
        <taxon>Actinomycetes</taxon>
        <taxon>Mycobacteriales</taxon>
        <taxon>Nocardiaceae</taxon>
        <taxon>Nocardia</taxon>
    </lineage>
</organism>
<gene>
    <name evidence="2" type="ORF">IT779_02010</name>
</gene>
<name>A0A931N0V2_9NOCA</name>
<evidence type="ECO:0000256" key="1">
    <source>
        <dbReference type="SAM" id="MobiDB-lite"/>
    </source>
</evidence>
<protein>
    <submittedName>
        <fullName evidence="2">Uncharacterized protein</fullName>
    </submittedName>
</protein>
<feature type="compositionally biased region" description="Basic and acidic residues" evidence="1">
    <location>
        <begin position="180"/>
        <end position="191"/>
    </location>
</feature>
<evidence type="ECO:0000313" key="2">
    <source>
        <dbReference type="EMBL" id="MBH0775057.1"/>
    </source>
</evidence>
<dbReference type="RefSeq" id="WP_196147382.1">
    <property type="nucleotide sequence ID" value="NZ_JADMLG010000001.1"/>
</dbReference>
<accession>A0A931N0V2</accession>
<feature type="region of interest" description="Disordered" evidence="1">
    <location>
        <begin position="294"/>
        <end position="370"/>
    </location>
</feature>
<feature type="compositionally biased region" description="Basic and acidic residues" evidence="1">
    <location>
        <begin position="438"/>
        <end position="447"/>
    </location>
</feature>
<evidence type="ECO:0000313" key="3">
    <source>
        <dbReference type="Proteomes" id="UP000655751"/>
    </source>
</evidence>
<keyword evidence="3" id="KW-1185">Reference proteome</keyword>
<feature type="compositionally biased region" description="Basic and acidic residues" evidence="1">
    <location>
        <begin position="309"/>
        <end position="360"/>
    </location>
</feature>
<dbReference type="EMBL" id="JADMLG010000001">
    <property type="protein sequence ID" value="MBH0775057.1"/>
    <property type="molecule type" value="Genomic_DNA"/>
</dbReference>
<dbReference type="AlphaFoldDB" id="A0A931N0V2"/>
<sequence>MSDHSTEDEIRAELRQFARSLPALLRLHAQAGNWLERRQIRKQISRTLREQRREEDTARGHQLSWTQRMVENYRAHSLTVAERAHNPNIDHTRRHEDHLALRAHADGLRARIAVDERLTVTERGIALDGLDAATTFPEFEPGRLFRNAHKVKGREALHYRAQVARVLGADTYTRQLRAPHQQDREPADRITARQNPQPGRDRDQSIPPSAPTDRDHEETVGRAEGDRLAAVETEVSHLRGDRDRLDARVGVLQRGVDAVTADRDELRGKLATVGAEVAGLRTRNQRLLAEIGDLREREQGQGQPVQRSVAEHLRHFRDERDQARRERDRYQRERDQARAELARRDTDHDHERRDTHRDESAPLSSATGEAVREWNETVGRNIAEALEGIEHPEIAKRDLGQVRWDKFTTGTESAEDVARWWVEDGATAYWAEQSTPDRSAERPRLSRPENTQPWQPDREKPARERRNRHRRNGIERSR</sequence>
<feature type="compositionally biased region" description="Basic and acidic residues" evidence="1">
    <location>
        <begin position="212"/>
        <end position="225"/>
    </location>
</feature>
<comment type="caution">
    <text evidence="2">The sequence shown here is derived from an EMBL/GenBank/DDBJ whole genome shotgun (WGS) entry which is preliminary data.</text>
</comment>